<comment type="caution">
    <text evidence="1">The sequence shown here is derived from an EMBL/GenBank/DDBJ whole genome shotgun (WGS) entry which is preliminary data.</text>
</comment>
<protein>
    <submittedName>
        <fullName evidence="1">Uncharacterized protein</fullName>
    </submittedName>
</protein>
<dbReference type="EMBL" id="LCAG01000002">
    <property type="protein sequence ID" value="KKR87975.1"/>
    <property type="molecule type" value="Genomic_DNA"/>
</dbReference>
<dbReference type="AlphaFoldDB" id="A0A0G0WU51"/>
<evidence type="ECO:0000313" key="2">
    <source>
        <dbReference type="Proteomes" id="UP000034854"/>
    </source>
</evidence>
<gene>
    <name evidence="1" type="ORF">UU34_C0002G0092</name>
</gene>
<dbReference type="Proteomes" id="UP000034854">
    <property type="component" value="Unassembled WGS sequence"/>
</dbReference>
<sequence length="82" mass="9556">EIGQENVRLGFNRIDSLTGRNALAFLQTVANDYPPPAGKNLVLPYTERLKQIRDWLEQREDEEDSYRLISYDLLVMISDLEE</sequence>
<accession>A0A0G0WU51</accession>
<reference evidence="1 2" key="1">
    <citation type="journal article" date="2015" name="Nature">
        <title>rRNA introns, odd ribosomes, and small enigmatic genomes across a large radiation of phyla.</title>
        <authorList>
            <person name="Brown C.T."/>
            <person name="Hug L.A."/>
            <person name="Thomas B.C."/>
            <person name="Sharon I."/>
            <person name="Castelle C.J."/>
            <person name="Singh A."/>
            <person name="Wilkins M.J."/>
            <person name="Williams K.H."/>
            <person name="Banfield J.F."/>
        </authorList>
    </citation>
    <scope>NUCLEOTIDE SEQUENCE [LARGE SCALE GENOMIC DNA]</scope>
</reference>
<name>A0A0G0WU51_9BACT</name>
<evidence type="ECO:0000313" key="1">
    <source>
        <dbReference type="EMBL" id="KKR87975.1"/>
    </source>
</evidence>
<proteinExistence type="predicted"/>
<organism evidence="1 2">
    <name type="scientific">Candidatus Curtissbacteria bacterium GW2011_GWA1_41_11</name>
    <dbReference type="NCBI Taxonomy" id="1618409"/>
    <lineage>
        <taxon>Bacteria</taxon>
        <taxon>Candidatus Curtissiibacteriota</taxon>
    </lineage>
</organism>
<feature type="non-terminal residue" evidence="1">
    <location>
        <position position="1"/>
    </location>
</feature>